<proteinExistence type="predicted"/>
<sequence length="76" mass="8571">MSQKKKKRLLDVPGLPKPWLAYMHLAKKKTFYHNPKTGQSLWELPADALPRCSSSVCELGSKLNEVFAVSADIDEK</sequence>
<dbReference type="SUPFAM" id="SSF51045">
    <property type="entry name" value="WW domain"/>
    <property type="match status" value="1"/>
</dbReference>
<gene>
    <name evidence="2" type="ORF">NBR_LOCUS16388</name>
</gene>
<dbReference type="CDD" id="cd00201">
    <property type="entry name" value="WW"/>
    <property type="match status" value="1"/>
</dbReference>
<dbReference type="SMART" id="SM00456">
    <property type="entry name" value="WW"/>
    <property type="match status" value="1"/>
</dbReference>
<dbReference type="Pfam" id="PF00397">
    <property type="entry name" value="WW"/>
    <property type="match status" value="1"/>
</dbReference>
<dbReference type="AlphaFoldDB" id="A0A0N4YHP0"/>
<keyword evidence="3" id="KW-1185">Reference proteome</keyword>
<dbReference type="InterPro" id="IPR036020">
    <property type="entry name" value="WW_dom_sf"/>
</dbReference>
<dbReference type="WBParaSite" id="NBR_0001638701-mRNA-1">
    <property type="protein sequence ID" value="NBR_0001638701-mRNA-1"/>
    <property type="gene ID" value="NBR_0001638701"/>
</dbReference>
<evidence type="ECO:0000313" key="2">
    <source>
        <dbReference type="EMBL" id="VDL79983.1"/>
    </source>
</evidence>
<reference evidence="4" key="1">
    <citation type="submission" date="2017-02" db="UniProtKB">
        <authorList>
            <consortium name="WormBaseParasite"/>
        </authorList>
    </citation>
    <scope>IDENTIFICATION</scope>
</reference>
<evidence type="ECO:0000313" key="4">
    <source>
        <dbReference type="WBParaSite" id="NBR_0001638701-mRNA-1"/>
    </source>
</evidence>
<evidence type="ECO:0000313" key="3">
    <source>
        <dbReference type="Proteomes" id="UP000271162"/>
    </source>
</evidence>
<dbReference type="PROSITE" id="PS50020">
    <property type="entry name" value="WW_DOMAIN_2"/>
    <property type="match status" value="1"/>
</dbReference>
<dbReference type="Proteomes" id="UP000271162">
    <property type="component" value="Unassembled WGS sequence"/>
</dbReference>
<dbReference type="EMBL" id="UYSL01022173">
    <property type="protein sequence ID" value="VDL79983.1"/>
    <property type="molecule type" value="Genomic_DNA"/>
</dbReference>
<name>A0A0N4YHP0_NIPBR</name>
<organism evidence="4">
    <name type="scientific">Nippostrongylus brasiliensis</name>
    <name type="common">Rat hookworm</name>
    <dbReference type="NCBI Taxonomy" id="27835"/>
    <lineage>
        <taxon>Eukaryota</taxon>
        <taxon>Metazoa</taxon>
        <taxon>Ecdysozoa</taxon>
        <taxon>Nematoda</taxon>
        <taxon>Chromadorea</taxon>
        <taxon>Rhabditida</taxon>
        <taxon>Rhabditina</taxon>
        <taxon>Rhabditomorpha</taxon>
        <taxon>Strongyloidea</taxon>
        <taxon>Heligmosomidae</taxon>
        <taxon>Nippostrongylus</taxon>
    </lineage>
</organism>
<evidence type="ECO:0000259" key="1">
    <source>
        <dbReference type="PROSITE" id="PS50020"/>
    </source>
</evidence>
<dbReference type="STRING" id="27835.A0A0N4YHP0"/>
<reference evidence="2 3" key="2">
    <citation type="submission" date="2018-11" db="EMBL/GenBank/DDBJ databases">
        <authorList>
            <consortium name="Pathogen Informatics"/>
        </authorList>
    </citation>
    <scope>NUCLEOTIDE SEQUENCE [LARGE SCALE GENOMIC DNA]</scope>
</reference>
<protein>
    <submittedName>
        <fullName evidence="4">WW domain-containing protein</fullName>
    </submittedName>
</protein>
<accession>A0A0N4YHP0</accession>
<dbReference type="Gene3D" id="2.20.70.10">
    <property type="match status" value="1"/>
</dbReference>
<feature type="domain" description="WW" evidence="1">
    <location>
        <begin position="13"/>
        <end position="47"/>
    </location>
</feature>
<dbReference type="InterPro" id="IPR001202">
    <property type="entry name" value="WW_dom"/>
</dbReference>